<dbReference type="InterPro" id="IPR005105">
    <property type="entry name" value="GlnD_Uridyltrans_N"/>
</dbReference>
<dbReference type="SUPFAM" id="SSF54631">
    <property type="entry name" value="CBS-domain pair"/>
    <property type="match status" value="1"/>
</dbReference>
<dbReference type="RefSeq" id="WP_066717141.1">
    <property type="nucleotide sequence ID" value="NZ_JBHSLU010000035.1"/>
</dbReference>
<dbReference type="SMART" id="SM00116">
    <property type="entry name" value="CBS"/>
    <property type="match status" value="2"/>
</dbReference>
<reference evidence="4" key="1">
    <citation type="journal article" date="2019" name="Int. J. Syst. Evol. Microbiol.">
        <title>The Global Catalogue of Microorganisms (GCM) 10K type strain sequencing project: providing services to taxonomists for standard genome sequencing and annotation.</title>
        <authorList>
            <consortium name="The Broad Institute Genomics Platform"/>
            <consortium name="The Broad Institute Genome Sequencing Center for Infectious Disease"/>
            <person name="Wu L."/>
            <person name="Ma J."/>
        </authorList>
    </citation>
    <scope>NUCLEOTIDE SEQUENCE [LARGE SCALE GENOMIC DNA]</scope>
    <source>
        <strain evidence="4">CCUG 43117</strain>
    </source>
</reference>
<dbReference type="InterPro" id="IPR013520">
    <property type="entry name" value="Ribonucl_H"/>
</dbReference>
<comment type="caution">
    <text evidence="3">The sequence shown here is derived from an EMBL/GenBank/DDBJ whole genome shotgun (WGS) entry which is preliminary data.</text>
</comment>
<gene>
    <name evidence="3" type="ORF">ACFPN9_12615</name>
</gene>
<dbReference type="InterPro" id="IPR000644">
    <property type="entry name" value="CBS_dom"/>
</dbReference>
<evidence type="ECO:0000313" key="3">
    <source>
        <dbReference type="EMBL" id="MFC5506099.1"/>
    </source>
</evidence>
<dbReference type="Proteomes" id="UP001596060">
    <property type="component" value="Unassembled WGS sequence"/>
</dbReference>
<evidence type="ECO:0000313" key="4">
    <source>
        <dbReference type="Proteomes" id="UP001596060"/>
    </source>
</evidence>
<feature type="domain" description="CBS" evidence="2">
    <location>
        <begin position="238"/>
        <end position="296"/>
    </location>
</feature>
<dbReference type="Pfam" id="PF10335">
    <property type="entry name" value="DUF294_C"/>
    <property type="match status" value="1"/>
</dbReference>
<dbReference type="SMART" id="SM00479">
    <property type="entry name" value="EXOIII"/>
    <property type="match status" value="1"/>
</dbReference>
<feature type="domain" description="CBS" evidence="2">
    <location>
        <begin position="306"/>
        <end position="363"/>
    </location>
</feature>
<sequence length="702" mass="74685">MPNLLQATPLFAVRGVALDAETTGLDVKRARMIEFAAVHLDGGRLDRANAFQSLIACDVEIPAASRAVHGLDREALRGAPAFEVLYPGITAFLNERVVIGHTIGFDIAMLTKEAERIGQRFVQPLALDIRLLAQLAEPGLPSYSLEALGAWLEIAPQERHRALGDAMAAGLVFLALAPRLRERGIRTVGEAVAASRRITDAMAGAAPPAWELRAPARDGDPLPKLDSYPYRHRVREVMRADPVILPEATAVAEALAAMTGRGVSSVFLGASEAHPATTAILTERDLLRALGRHGAEALALPAGRFASRPVVAVPADAFLYRAIGRMSARNIRHLAVTDDEDRIVGVVTPLKLLQLRAGTAVALGDDIDAAPDAPALGQIWSRLPLMARALLAEDVPARLIAAVIAREVGALTRRAAILAEAELVAEGAGPAPCAHAVLVLGSAGRGESLLAMDQDNALVFAEGEPEGEADRWFARLGRRMAAILDEVGVPLCKGGVMASEPAFRGSLATWRQRIAQWLGRSSPEDLLSVDIVFDFKAVHGDKAMAERLWRDAWAAARGQIPFLKLLAENAGQPAAGLTLFGGLRTEDDGRIDLKRTGLKDIVTTARLLALHHGLPRHATQARLEAVAELGSGGASDLAEIDRDHALLLDCILSQQLADIAEGLSPSNRVAPGTIGKARAGDLKRALGRLSILDDLRRDQLSG</sequence>
<dbReference type="InterPro" id="IPR046342">
    <property type="entry name" value="CBS_dom_sf"/>
</dbReference>
<keyword evidence="4" id="KW-1185">Reference proteome</keyword>
<dbReference type="Gene3D" id="3.10.580.10">
    <property type="entry name" value="CBS-domain"/>
    <property type="match status" value="1"/>
</dbReference>
<evidence type="ECO:0000256" key="1">
    <source>
        <dbReference type="PROSITE-ProRule" id="PRU00703"/>
    </source>
</evidence>
<evidence type="ECO:0000259" key="2">
    <source>
        <dbReference type="PROSITE" id="PS51371"/>
    </source>
</evidence>
<keyword evidence="1" id="KW-0129">CBS domain</keyword>
<dbReference type="PANTHER" id="PTHR30231">
    <property type="entry name" value="DNA POLYMERASE III SUBUNIT EPSILON"/>
    <property type="match status" value="1"/>
</dbReference>
<dbReference type="Gene3D" id="3.30.420.10">
    <property type="entry name" value="Ribonuclease H-like superfamily/Ribonuclease H"/>
    <property type="match status" value="1"/>
</dbReference>
<dbReference type="Pfam" id="PF00571">
    <property type="entry name" value="CBS"/>
    <property type="match status" value="2"/>
</dbReference>
<proteinExistence type="predicted"/>
<accession>A0ABW0P075</accession>
<dbReference type="InterPro" id="IPR018821">
    <property type="entry name" value="DUF294_put_nucleoTrafse_sb-bd"/>
</dbReference>
<dbReference type="EMBL" id="JBHSLU010000035">
    <property type="protein sequence ID" value="MFC5506099.1"/>
    <property type="molecule type" value="Genomic_DNA"/>
</dbReference>
<name>A0ABW0P075_9HYPH</name>
<dbReference type="PROSITE" id="PS51371">
    <property type="entry name" value="CBS"/>
    <property type="match status" value="2"/>
</dbReference>
<dbReference type="Pfam" id="PF03445">
    <property type="entry name" value="DUF294"/>
    <property type="match status" value="1"/>
</dbReference>
<dbReference type="CDD" id="cd06127">
    <property type="entry name" value="DEDDh"/>
    <property type="match status" value="1"/>
</dbReference>
<dbReference type="PANTHER" id="PTHR30231:SF41">
    <property type="entry name" value="DNA POLYMERASE III SUBUNIT EPSILON"/>
    <property type="match status" value="1"/>
</dbReference>
<protein>
    <submittedName>
        <fullName evidence="3">DUF294 nucleotidyltransferase-like domain-containing protein</fullName>
    </submittedName>
</protein>
<dbReference type="CDD" id="cd05401">
    <property type="entry name" value="NT_GlnE_GlnD_like"/>
    <property type="match status" value="1"/>
</dbReference>
<dbReference type="Pfam" id="PF00929">
    <property type="entry name" value="RNase_T"/>
    <property type="match status" value="1"/>
</dbReference>
<organism evidence="3 4">
    <name type="scientific">Bosea massiliensis</name>
    <dbReference type="NCBI Taxonomy" id="151419"/>
    <lineage>
        <taxon>Bacteria</taxon>
        <taxon>Pseudomonadati</taxon>
        <taxon>Pseudomonadota</taxon>
        <taxon>Alphaproteobacteria</taxon>
        <taxon>Hyphomicrobiales</taxon>
        <taxon>Boseaceae</taxon>
        <taxon>Bosea</taxon>
    </lineage>
</organism>
<dbReference type="InterPro" id="IPR036397">
    <property type="entry name" value="RNaseH_sf"/>
</dbReference>
<dbReference type="SUPFAM" id="SSF53098">
    <property type="entry name" value="Ribonuclease H-like"/>
    <property type="match status" value="1"/>
</dbReference>
<dbReference type="InterPro" id="IPR012337">
    <property type="entry name" value="RNaseH-like_sf"/>
</dbReference>